<reference evidence="1 2" key="1">
    <citation type="submission" date="2019-07" db="EMBL/GenBank/DDBJ databases">
        <title>Whole genome shotgun sequence of Deinococcus cellulosilyticus NBRC 106333.</title>
        <authorList>
            <person name="Hosoyama A."/>
            <person name="Uohara A."/>
            <person name="Ohji S."/>
            <person name="Ichikawa N."/>
        </authorList>
    </citation>
    <scope>NUCLEOTIDE SEQUENCE [LARGE SCALE GENOMIC DNA]</scope>
    <source>
        <strain evidence="1 2">NBRC 106333</strain>
    </source>
</reference>
<sequence length="176" mass="20289">MDALPQPIKSLLNQTDHRPYPLPERPWLYHMVWEHLMFLHYRVDASFLRPCVPACLELDLHDGQAWVSVVGLQVKDVILHVFPYTRPWLRFLNLDFRTYVKRQGHPGIWFFSLDASTPLMATGGRGGFLLPYHKGNLRLEMQAFIWSAMAAQQNSILRAMQVPNSEASTGQFLNDG</sequence>
<dbReference type="Pfam" id="PF09844">
    <property type="entry name" value="DUF2071"/>
    <property type="match status" value="1"/>
</dbReference>
<protein>
    <submittedName>
        <fullName evidence="1">Uncharacterized protein</fullName>
    </submittedName>
</protein>
<organism evidence="1 2">
    <name type="scientific">Deinococcus cellulosilyticus (strain DSM 18568 / NBRC 106333 / KACC 11606 / 5516J-15)</name>
    <dbReference type="NCBI Taxonomy" id="1223518"/>
    <lineage>
        <taxon>Bacteria</taxon>
        <taxon>Thermotogati</taxon>
        <taxon>Deinococcota</taxon>
        <taxon>Deinococci</taxon>
        <taxon>Deinococcales</taxon>
        <taxon>Deinococcaceae</taxon>
        <taxon>Deinococcus</taxon>
    </lineage>
</organism>
<dbReference type="InterPro" id="IPR018644">
    <property type="entry name" value="DUF2071"/>
</dbReference>
<evidence type="ECO:0000313" key="2">
    <source>
        <dbReference type="Proteomes" id="UP000321306"/>
    </source>
</evidence>
<dbReference type="RefSeq" id="WP_186815921.1">
    <property type="nucleotide sequence ID" value="NZ_BJXB01000006.1"/>
</dbReference>
<gene>
    <name evidence="1" type="ORF">DC3_17620</name>
</gene>
<dbReference type="PANTHER" id="PTHR39186:SF1">
    <property type="entry name" value="DUF2071 DOMAIN-CONTAINING PROTEIN"/>
    <property type="match status" value="1"/>
</dbReference>
<dbReference type="Proteomes" id="UP000321306">
    <property type="component" value="Unassembled WGS sequence"/>
</dbReference>
<dbReference type="SUPFAM" id="SSF160104">
    <property type="entry name" value="Acetoacetate decarboxylase-like"/>
    <property type="match status" value="1"/>
</dbReference>
<name>A0A511N0Z0_DEIC1</name>
<proteinExistence type="predicted"/>
<dbReference type="AlphaFoldDB" id="A0A511N0Z0"/>
<comment type="caution">
    <text evidence="1">The sequence shown here is derived from an EMBL/GenBank/DDBJ whole genome shotgun (WGS) entry which is preliminary data.</text>
</comment>
<evidence type="ECO:0000313" key="1">
    <source>
        <dbReference type="EMBL" id="GEM46127.1"/>
    </source>
</evidence>
<dbReference type="EMBL" id="BJXB01000006">
    <property type="protein sequence ID" value="GEM46127.1"/>
    <property type="molecule type" value="Genomic_DNA"/>
</dbReference>
<dbReference type="InterPro" id="IPR023375">
    <property type="entry name" value="ADC_dom_sf"/>
</dbReference>
<accession>A0A511N0Z0</accession>
<dbReference type="PANTHER" id="PTHR39186">
    <property type="entry name" value="DUF2071 FAMILY PROTEIN"/>
    <property type="match status" value="1"/>
</dbReference>
<keyword evidence="2" id="KW-1185">Reference proteome</keyword>